<sequence>MGSRQTEKELAGNLTEVVIQTFSDRILVLVTQLGKVGNLIQATLPPTAPLVAPAIDPTDPNAISLPPPPPAIQLTPLLGNAPSEHVQILHNLFASQIATLVWAAEAESIMQPSRQSVIVGIALQKSNVTEGGELSDTERATFLGVMDMVQGLLIHKR</sequence>
<dbReference type="PANTHER" id="PTHR31051">
    <property type="entry name" value="PROTEASOME ASSEMBLY CHAPERONE 3"/>
    <property type="match status" value="1"/>
</dbReference>
<proteinExistence type="predicted"/>
<dbReference type="OrthoDB" id="5593278at2759"/>
<dbReference type="PANTHER" id="PTHR31051:SF1">
    <property type="entry name" value="PROTEASOME ASSEMBLY CHAPERONE 3"/>
    <property type="match status" value="1"/>
</dbReference>
<evidence type="ECO:0000313" key="2">
    <source>
        <dbReference type="Proteomes" id="UP000219338"/>
    </source>
</evidence>
<dbReference type="AlphaFoldDB" id="A0A284QVW3"/>
<reference evidence="2" key="1">
    <citation type="journal article" date="2017" name="Nat. Ecol. Evol.">
        <title>Genome expansion and lineage-specific genetic innovations in the forest pathogenic fungi Armillaria.</title>
        <authorList>
            <person name="Sipos G."/>
            <person name="Prasanna A.N."/>
            <person name="Walter M.C."/>
            <person name="O'Connor E."/>
            <person name="Balint B."/>
            <person name="Krizsan K."/>
            <person name="Kiss B."/>
            <person name="Hess J."/>
            <person name="Varga T."/>
            <person name="Slot J."/>
            <person name="Riley R."/>
            <person name="Boka B."/>
            <person name="Rigling D."/>
            <person name="Barry K."/>
            <person name="Lee J."/>
            <person name="Mihaltcheva S."/>
            <person name="LaButti K."/>
            <person name="Lipzen A."/>
            <person name="Waldron R."/>
            <person name="Moloney N.M."/>
            <person name="Sperisen C."/>
            <person name="Kredics L."/>
            <person name="Vagvoelgyi C."/>
            <person name="Patrignani A."/>
            <person name="Fitzpatrick D."/>
            <person name="Nagy I."/>
            <person name="Doyle S."/>
            <person name="Anderson J.B."/>
            <person name="Grigoriev I.V."/>
            <person name="Gueldener U."/>
            <person name="Muensterkoetter M."/>
            <person name="Nagy L.G."/>
        </authorList>
    </citation>
    <scope>NUCLEOTIDE SEQUENCE [LARGE SCALE GENOMIC DNA]</scope>
    <source>
        <strain evidence="2">C18/9</strain>
    </source>
</reference>
<keyword evidence="2" id="KW-1185">Reference proteome</keyword>
<dbReference type="GO" id="GO:0043248">
    <property type="term" value="P:proteasome assembly"/>
    <property type="evidence" value="ECO:0007669"/>
    <property type="project" value="InterPro"/>
</dbReference>
<evidence type="ECO:0000313" key="1">
    <source>
        <dbReference type="EMBL" id="SJL00584.1"/>
    </source>
</evidence>
<organism evidence="1 2">
    <name type="scientific">Armillaria ostoyae</name>
    <name type="common">Armillaria root rot fungus</name>
    <dbReference type="NCBI Taxonomy" id="47428"/>
    <lineage>
        <taxon>Eukaryota</taxon>
        <taxon>Fungi</taxon>
        <taxon>Dikarya</taxon>
        <taxon>Basidiomycota</taxon>
        <taxon>Agaricomycotina</taxon>
        <taxon>Agaricomycetes</taxon>
        <taxon>Agaricomycetidae</taxon>
        <taxon>Agaricales</taxon>
        <taxon>Marasmiineae</taxon>
        <taxon>Physalacriaceae</taxon>
        <taxon>Armillaria</taxon>
    </lineage>
</organism>
<gene>
    <name evidence="1" type="ORF">ARMOST_03897</name>
</gene>
<dbReference type="OMA" id="GVMDMVQ"/>
<dbReference type="InterPro" id="IPR018788">
    <property type="entry name" value="Proteasome_assmbl_chp_3"/>
</dbReference>
<protein>
    <recommendedName>
        <fullName evidence="3">Proteasome assembly chaperone 3</fullName>
    </recommendedName>
</protein>
<dbReference type="InterPro" id="IPR053720">
    <property type="entry name" value="Psm_Assembly_Chaperone"/>
</dbReference>
<dbReference type="Proteomes" id="UP000219338">
    <property type="component" value="Unassembled WGS sequence"/>
</dbReference>
<accession>A0A284QVW3</accession>
<evidence type="ECO:0008006" key="3">
    <source>
        <dbReference type="Google" id="ProtNLM"/>
    </source>
</evidence>
<name>A0A284QVW3_ARMOS</name>
<dbReference type="STRING" id="47428.A0A284QVW3"/>
<dbReference type="EMBL" id="FUEG01000002">
    <property type="protein sequence ID" value="SJL00584.1"/>
    <property type="molecule type" value="Genomic_DNA"/>
</dbReference>
<dbReference type="Gene3D" id="3.30.230.90">
    <property type="match status" value="1"/>
</dbReference>